<dbReference type="OrthoDB" id="2247630at2"/>
<dbReference type="STRING" id="692418.SAMN04488029_0922"/>
<dbReference type="PROSITE" id="PS51257">
    <property type="entry name" value="PROKAR_LIPOPROTEIN"/>
    <property type="match status" value="1"/>
</dbReference>
<name>A0A1W2G7U0_REIFA</name>
<dbReference type="Pfam" id="PF00561">
    <property type="entry name" value="Abhydrolase_1"/>
    <property type="match status" value="1"/>
</dbReference>
<dbReference type="PANTHER" id="PTHR43433">
    <property type="entry name" value="HYDROLASE, ALPHA/BETA FOLD FAMILY PROTEIN"/>
    <property type="match status" value="1"/>
</dbReference>
<dbReference type="PRINTS" id="PR00111">
    <property type="entry name" value="ABHYDROLASE"/>
</dbReference>
<dbReference type="GO" id="GO:0046503">
    <property type="term" value="P:glycerolipid catabolic process"/>
    <property type="evidence" value="ECO:0007669"/>
    <property type="project" value="TreeGrafter"/>
</dbReference>
<dbReference type="PANTHER" id="PTHR43433:SF5">
    <property type="entry name" value="AB HYDROLASE-1 DOMAIN-CONTAINING PROTEIN"/>
    <property type="match status" value="1"/>
</dbReference>
<protein>
    <submittedName>
        <fullName evidence="2">Pimeloyl-ACP methyl ester carboxylesterase</fullName>
    </submittedName>
</protein>
<reference evidence="2 3" key="1">
    <citation type="submission" date="2017-04" db="EMBL/GenBank/DDBJ databases">
        <authorList>
            <person name="Afonso C.L."/>
            <person name="Miller P.J."/>
            <person name="Scott M.A."/>
            <person name="Spackman E."/>
            <person name="Goraichik I."/>
            <person name="Dimitrov K.M."/>
            <person name="Suarez D.L."/>
            <person name="Swayne D.E."/>
        </authorList>
    </citation>
    <scope>NUCLEOTIDE SEQUENCE [LARGE SCALE GENOMIC DNA]</scope>
    <source>
        <strain evidence="2 3">DSM 26133</strain>
    </source>
</reference>
<dbReference type="InterPro" id="IPR000073">
    <property type="entry name" value="AB_hydrolase_1"/>
</dbReference>
<dbReference type="SUPFAM" id="SSF53474">
    <property type="entry name" value="alpha/beta-Hydrolases"/>
    <property type="match status" value="1"/>
</dbReference>
<dbReference type="Gene3D" id="3.40.50.1820">
    <property type="entry name" value="alpha/beta hydrolase"/>
    <property type="match status" value="1"/>
</dbReference>
<evidence type="ECO:0000259" key="1">
    <source>
        <dbReference type="Pfam" id="PF00561"/>
    </source>
</evidence>
<dbReference type="RefSeq" id="WP_084371227.1">
    <property type="nucleotide sequence ID" value="NZ_FWYF01000001.1"/>
</dbReference>
<sequence length="275" mass="30770">MKPLFFLFHTILFSTMGCAQSKEIPYGNNPEVGKYASVNGIKVYYEIYGDGEPLLLIHGNGGSIRSSTPKIEYYKDKYQVIAMDSRAHGKTKDIGDSLTYENMTSDINAVLDQLNIDSCYIMGQSDGGIIGLKLAIDYPDKVKRLAVFGANLRPDSTAVDADNAEFVKNMVANETDDYKLRLFGLLIYQPQIPIKDLAKIAAPVLVMTGDRDVIKLEHSLEIFYNIKQSNLFVMPGATHFGSYEKSDLFFKVLDDFFTKPVSTTSTYDIIKNTKF</sequence>
<dbReference type="InterPro" id="IPR050471">
    <property type="entry name" value="AB_hydrolase"/>
</dbReference>
<proteinExistence type="predicted"/>
<evidence type="ECO:0000313" key="3">
    <source>
        <dbReference type="Proteomes" id="UP000192472"/>
    </source>
</evidence>
<dbReference type="EMBL" id="FWYF01000001">
    <property type="protein sequence ID" value="SMD32574.1"/>
    <property type="molecule type" value="Genomic_DNA"/>
</dbReference>
<dbReference type="GO" id="GO:0004806">
    <property type="term" value="F:triacylglycerol lipase activity"/>
    <property type="evidence" value="ECO:0007669"/>
    <property type="project" value="TreeGrafter"/>
</dbReference>
<organism evidence="2 3">
    <name type="scientific">Reichenbachiella faecimaris</name>
    <dbReference type="NCBI Taxonomy" id="692418"/>
    <lineage>
        <taxon>Bacteria</taxon>
        <taxon>Pseudomonadati</taxon>
        <taxon>Bacteroidota</taxon>
        <taxon>Cytophagia</taxon>
        <taxon>Cytophagales</taxon>
        <taxon>Reichenbachiellaceae</taxon>
        <taxon>Reichenbachiella</taxon>
    </lineage>
</organism>
<dbReference type="Proteomes" id="UP000192472">
    <property type="component" value="Unassembled WGS sequence"/>
</dbReference>
<dbReference type="InterPro" id="IPR029058">
    <property type="entry name" value="AB_hydrolase_fold"/>
</dbReference>
<gene>
    <name evidence="2" type="ORF">SAMN04488029_0922</name>
</gene>
<evidence type="ECO:0000313" key="2">
    <source>
        <dbReference type="EMBL" id="SMD32574.1"/>
    </source>
</evidence>
<dbReference type="AlphaFoldDB" id="A0A1W2G7U0"/>
<feature type="domain" description="AB hydrolase-1" evidence="1">
    <location>
        <begin position="53"/>
        <end position="158"/>
    </location>
</feature>
<keyword evidence="3" id="KW-1185">Reference proteome</keyword>
<accession>A0A1W2G7U0</accession>